<dbReference type="Pfam" id="PF15018">
    <property type="entry name" value="InaF-motif"/>
    <property type="match status" value="1"/>
</dbReference>
<evidence type="ECO:0000313" key="2">
    <source>
        <dbReference type="EMBL" id="GAV00167.1"/>
    </source>
</evidence>
<dbReference type="PANTHER" id="PTHR34929">
    <property type="entry name" value="ZGC:153157"/>
    <property type="match status" value="1"/>
</dbReference>
<accession>A0A1D1VEU9</accession>
<dbReference type="InterPro" id="IPR029162">
    <property type="entry name" value="InaF-motif"/>
</dbReference>
<dbReference type="PANTHER" id="PTHR34929:SF1">
    <property type="entry name" value="INAF MOTIF CONTAINING 2"/>
    <property type="match status" value="1"/>
</dbReference>
<keyword evidence="3" id="KW-1185">Reference proteome</keyword>
<protein>
    <recommendedName>
        <fullName evidence="4">InaF motif containing 2</fullName>
    </recommendedName>
</protein>
<keyword evidence="1" id="KW-0812">Transmembrane</keyword>
<name>A0A1D1VEU9_RAMVA</name>
<evidence type="ECO:0000313" key="3">
    <source>
        <dbReference type="Proteomes" id="UP000186922"/>
    </source>
</evidence>
<keyword evidence="1" id="KW-1133">Transmembrane helix</keyword>
<dbReference type="EMBL" id="BDGG01000006">
    <property type="protein sequence ID" value="GAV00167.1"/>
    <property type="molecule type" value="Genomic_DNA"/>
</dbReference>
<dbReference type="AlphaFoldDB" id="A0A1D1VEU9"/>
<feature type="transmembrane region" description="Helical" evidence="1">
    <location>
        <begin position="65"/>
        <end position="91"/>
    </location>
</feature>
<evidence type="ECO:0000256" key="1">
    <source>
        <dbReference type="SAM" id="Phobius"/>
    </source>
</evidence>
<dbReference type="Proteomes" id="UP000186922">
    <property type="component" value="Unassembled WGS sequence"/>
</dbReference>
<reference evidence="2 3" key="1">
    <citation type="journal article" date="2016" name="Nat. Commun.">
        <title>Extremotolerant tardigrade genome and improved radiotolerance of human cultured cells by tardigrade-unique protein.</title>
        <authorList>
            <person name="Hashimoto T."/>
            <person name="Horikawa D.D."/>
            <person name="Saito Y."/>
            <person name="Kuwahara H."/>
            <person name="Kozuka-Hata H."/>
            <person name="Shin-I T."/>
            <person name="Minakuchi Y."/>
            <person name="Ohishi K."/>
            <person name="Motoyama A."/>
            <person name="Aizu T."/>
            <person name="Enomoto A."/>
            <person name="Kondo K."/>
            <person name="Tanaka S."/>
            <person name="Hara Y."/>
            <person name="Koshikawa S."/>
            <person name="Sagara H."/>
            <person name="Miura T."/>
            <person name="Yokobori S."/>
            <person name="Miyagawa K."/>
            <person name="Suzuki Y."/>
            <person name="Kubo T."/>
            <person name="Oyama M."/>
            <person name="Kohara Y."/>
            <person name="Fujiyama A."/>
            <person name="Arakawa K."/>
            <person name="Katayama T."/>
            <person name="Toyoda A."/>
            <person name="Kunieda T."/>
        </authorList>
    </citation>
    <scope>NUCLEOTIDE SEQUENCE [LARGE SCALE GENOMIC DNA]</scope>
    <source>
        <strain evidence="2 3">YOKOZUNA-1</strain>
    </source>
</reference>
<organism evidence="2 3">
    <name type="scientific">Ramazzottius varieornatus</name>
    <name type="common">Water bear</name>
    <name type="synonym">Tardigrade</name>
    <dbReference type="NCBI Taxonomy" id="947166"/>
    <lineage>
        <taxon>Eukaryota</taxon>
        <taxon>Metazoa</taxon>
        <taxon>Ecdysozoa</taxon>
        <taxon>Tardigrada</taxon>
        <taxon>Eutardigrada</taxon>
        <taxon>Parachela</taxon>
        <taxon>Hypsibioidea</taxon>
        <taxon>Ramazzottiidae</taxon>
        <taxon>Ramazzottius</taxon>
    </lineage>
</organism>
<gene>
    <name evidence="2" type="primary">RvY_11054-1</name>
    <name evidence="2" type="synonym">RvY_11054.1</name>
    <name evidence="2" type="ORF">RvY_11054</name>
</gene>
<keyword evidence="1" id="KW-0472">Membrane</keyword>
<evidence type="ECO:0008006" key="4">
    <source>
        <dbReference type="Google" id="ProtNLM"/>
    </source>
</evidence>
<dbReference type="OrthoDB" id="8113027at2759"/>
<proteinExistence type="predicted"/>
<sequence length="139" mass="15191">MPEELDRTVSYGSTMSSSTRADQGIVIKCKKDKVSPTSSSGSSGKAPTYTLQKAARMAARVNHRWVRIASVLAYLVAISSAGVVLALYYIFFYNPYASLQLTNPHDEAPKVFQPGDRHIRSAEDLTAAPNSPPYTYTSQ</sequence>
<comment type="caution">
    <text evidence="2">The sequence shown here is derived from an EMBL/GenBank/DDBJ whole genome shotgun (WGS) entry which is preliminary data.</text>
</comment>